<dbReference type="InterPro" id="IPR001173">
    <property type="entry name" value="Glyco_trans_2-like"/>
</dbReference>
<dbReference type="RefSeq" id="WP_175587816.1">
    <property type="nucleotide sequence ID" value="NZ_JABWGN010000001.1"/>
</dbReference>
<protein>
    <submittedName>
        <fullName evidence="2">Glycosyltransferase family 2 protein</fullName>
    </submittedName>
</protein>
<dbReference type="Gene3D" id="3.90.550.10">
    <property type="entry name" value="Spore Coat Polysaccharide Biosynthesis Protein SpsA, Chain A"/>
    <property type="match status" value="1"/>
</dbReference>
<evidence type="ECO:0000259" key="1">
    <source>
        <dbReference type="Pfam" id="PF00535"/>
    </source>
</evidence>
<dbReference type="PANTHER" id="PTHR22916">
    <property type="entry name" value="GLYCOSYLTRANSFERASE"/>
    <property type="match status" value="1"/>
</dbReference>
<comment type="caution">
    <text evidence="2">The sequence shown here is derived from an EMBL/GenBank/DDBJ whole genome shotgun (WGS) entry which is preliminary data.</text>
</comment>
<gene>
    <name evidence="2" type="ORF">HTZ77_02910</name>
</gene>
<dbReference type="GO" id="GO:0016758">
    <property type="term" value="F:hexosyltransferase activity"/>
    <property type="evidence" value="ECO:0007669"/>
    <property type="project" value="UniProtKB-ARBA"/>
</dbReference>
<dbReference type="SUPFAM" id="SSF53448">
    <property type="entry name" value="Nucleotide-diphospho-sugar transferases"/>
    <property type="match status" value="1"/>
</dbReference>
<dbReference type="Proteomes" id="UP000586042">
    <property type="component" value="Unassembled WGS sequence"/>
</dbReference>
<accession>A0A7Y6M1G6</accession>
<name>A0A7Y6M1G6_9ACTN</name>
<dbReference type="Pfam" id="PF00535">
    <property type="entry name" value="Glycos_transf_2"/>
    <property type="match status" value="1"/>
</dbReference>
<evidence type="ECO:0000313" key="3">
    <source>
        <dbReference type="Proteomes" id="UP000586042"/>
    </source>
</evidence>
<dbReference type="CDD" id="cd00761">
    <property type="entry name" value="Glyco_tranf_GTA_type"/>
    <property type="match status" value="1"/>
</dbReference>
<dbReference type="EMBL" id="JABWGN010000001">
    <property type="protein sequence ID" value="NUW30380.1"/>
    <property type="molecule type" value="Genomic_DNA"/>
</dbReference>
<dbReference type="InterPro" id="IPR029044">
    <property type="entry name" value="Nucleotide-diphossugar_trans"/>
</dbReference>
<sequence>MPILSVVVPFHDVEEYLGPCLDSLTTQTLRDIEVICVDDGSRDGGPAVVEARWAADPRVRLVRQAGGGVGRARNLGVRHATGRYLAFVDGDDLVPRDAFRRLVASLESTGSDLACGNVMRLHRDQLVPSWAHRQAFARRLERTHITRHPLLVRDRMLWNKVYRRSFWDALALTFPERLYEDQPVAMAAHVGATSVDVLKAVVYHWRRRDWSVTQRSLEPGNVRDRLLSVLETATLLARRAPGVKRRFDRDTLDIDMSVAVAAVARTGPATDPALLDLAARYLDGVAPEDWLSLPYRRRLLTHLLHRRRVEELAAVYAEEREGRLRPPLASTGFGLGGRRWYGRHPALPAHLSEVTDELDLETRLLSTGWRDGLLRGEGWMSVGRFDARSLGRARVRVWLRERCTGDTVPLSEDRVMPASLGLPQEDGGVAAEHGFPFGFAFDPATLSPARLARRGHWELRVELRAGGLRLEAKVAGPRWLPPAVPPPVRRAGSWLVPVRAGKGVWGLRVRGAEALIGECRIEGGDLLVAGELTDPGDGEPVLRLIRRGDGEEVYFPATLDGHVFSGRIRLGDIEPPVGRVPRWDVLLDQGRKLRPLVRTRARPAATVAGRRFVADRGDDGCLMLVEHCPPMENQR</sequence>
<reference evidence="2 3" key="1">
    <citation type="submission" date="2020-06" db="EMBL/GenBank/DDBJ databases">
        <title>Nonomuraea sp. SMC257, a novel actinomycete isolated from soil.</title>
        <authorList>
            <person name="Chanama M."/>
        </authorList>
    </citation>
    <scope>NUCLEOTIDE SEQUENCE [LARGE SCALE GENOMIC DNA]</scope>
    <source>
        <strain evidence="2 3">SMC257</strain>
    </source>
</reference>
<keyword evidence="3" id="KW-1185">Reference proteome</keyword>
<keyword evidence="2" id="KW-0808">Transferase</keyword>
<proteinExistence type="predicted"/>
<dbReference type="AlphaFoldDB" id="A0A7Y6M1G6"/>
<feature type="domain" description="Glycosyltransferase 2-like" evidence="1">
    <location>
        <begin position="5"/>
        <end position="165"/>
    </location>
</feature>
<organism evidence="2 3">
    <name type="scientific">Nonomuraea montanisoli</name>
    <dbReference type="NCBI Taxonomy" id="2741721"/>
    <lineage>
        <taxon>Bacteria</taxon>
        <taxon>Bacillati</taxon>
        <taxon>Actinomycetota</taxon>
        <taxon>Actinomycetes</taxon>
        <taxon>Streptosporangiales</taxon>
        <taxon>Streptosporangiaceae</taxon>
        <taxon>Nonomuraea</taxon>
    </lineage>
</organism>
<dbReference type="PANTHER" id="PTHR22916:SF3">
    <property type="entry name" value="UDP-GLCNAC:BETAGAL BETA-1,3-N-ACETYLGLUCOSAMINYLTRANSFERASE-LIKE PROTEIN 1"/>
    <property type="match status" value="1"/>
</dbReference>
<evidence type="ECO:0000313" key="2">
    <source>
        <dbReference type="EMBL" id="NUW30380.1"/>
    </source>
</evidence>